<evidence type="ECO:0000256" key="6">
    <source>
        <dbReference type="ARBA" id="ARBA00022989"/>
    </source>
</evidence>
<evidence type="ECO:0000256" key="8">
    <source>
        <dbReference type="RuleBase" id="RU361233"/>
    </source>
</evidence>
<dbReference type="PANTHER" id="PTHR33573:SF30">
    <property type="entry name" value="CASP-LIKE PROTEIN 2C1-RELATED"/>
    <property type="match status" value="1"/>
</dbReference>
<evidence type="ECO:0000259" key="9">
    <source>
        <dbReference type="Pfam" id="PF04535"/>
    </source>
</evidence>
<accession>A0A4Y1RCP1</accession>
<dbReference type="AlphaFoldDB" id="A0A4Y1RCP1"/>
<dbReference type="InterPro" id="IPR006702">
    <property type="entry name" value="CASP_dom"/>
</dbReference>
<name>A0A4Y1RCP1_PRUDU</name>
<organism evidence="10">
    <name type="scientific">Prunus dulcis</name>
    <name type="common">Almond</name>
    <name type="synonym">Amygdalus dulcis</name>
    <dbReference type="NCBI Taxonomy" id="3755"/>
    <lineage>
        <taxon>Eukaryota</taxon>
        <taxon>Viridiplantae</taxon>
        <taxon>Streptophyta</taxon>
        <taxon>Embryophyta</taxon>
        <taxon>Tracheophyta</taxon>
        <taxon>Spermatophyta</taxon>
        <taxon>Magnoliopsida</taxon>
        <taxon>eudicotyledons</taxon>
        <taxon>Gunneridae</taxon>
        <taxon>Pentapetalae</taxon>
        <taxon>rosids</taxon>
        <taxon>fabids</taxon>
        <taxon>Rosales</taxon>
        <taxon>Rosaceae</taxon>
        <taxon>Amygdaloideae</taxon>
        <taxon>Amygdaleae</taxon>
        <taxon>Prunus</taxon>
    </lineage>
</organism>
<proteinExistence type="inferred from homology"/>
<dbReference type="NCBIfam" id="TIGR01569">
    <property type="entry name" value="A_tha_TIGR01569"/>
    <property type="match status" value="1"/>
</dbReference>
<keyword evidence="5 8" id="KW-0812">Transmembrane</keyword>
<evidence type="ECO:0000313" key="10">
    <source>
        <dbReference type="EMBL" id="BBH02000.1"/>
    </source>
</evidence>
<dbReference type="PANTHER" id="PTHR33573">
    <property type="entry name" value="CASP-LIKE PROTEIN 4A4"/>
    <property type="match status" value="1"/>
</dbReference>
<feature type="domain" description="Casparian strip membrane protein" evidence="9">
    <location>
        <begin position="21"/>
        <end position="149"/>
    </location>
</feature>
<keyword evidence="4 8" id="KW-1003">Cell membrane</keyword>
<dbReference type="Pfam" id="PF04535">
    <property type="entry name" value="CASP_dom"/>
    <property type="match status" value="1"/>
</dbReference>
<keyword evidence="6 8" id="KW-1133">Transmembrane helix</keyword>
<evidence type="ECO:0000256" key="3">
    <source>
        <dbReference type="ARBA" id="ARBA00011489"/>
    </source>
</evidence>
<sequence length="181" mass="20035">MRENLDENAPNFTSNLPVPALKLLDCSLRVSVIPLSIATIWLTVTNKQDNISYGKLEYMVCISTISAAYAFLATMASWIRCLVTKAWLFFVSDQIVAYLMLTSGAAVMEILSLASNGDRTVSWSEACSSYGRFCSRMKVALVLHALALCSFIVLAVISAYRVFSMFEPPAVSHKEVDEERT</sequence>
<dbReference type="EMBL" id="AP019300">
    <property type="protein sequence ID" value="BBH02000.1"/>
    <property type="molecule type" value="Genomic_DNA"/>
</dbReference>
<protein>
    <recommendedName>
        <fullName evidence="8">CASP-like protein</fullName>
    </recommendedName>
</protein>
<keyword evidence="7 8" id="KW-0472">Membrane</keyword>
<dbReference type="InterPro" id="IPR006459">
    <property type="entry name" value="CASP/CASPL"/>
</dbReference>
<evidence type="ECO:0000256" key="7">
    <source>
        <dbReference type="ARBA" id="ARBA00023136"/>
    </source>
</evidence>
<comment type="subunit">
    <text evidence="3 8">Homodimer and heterodimers.</text>
</comment>
<feature type="transmembrane region" description="Helical" evidence="8">
    <location>
        <begin position="139"/>
        <end position="163"/>
    </location>
</feature>
<feature type="transmembrane region" description="Helical" evidence="8">
    <location>
        <begin position="20"/>
        <end position="44"/>
    </location>
</feature>
<dbReference type="GO" id="GO:0005886">
    <property type="term" value="C:plasma membrane"/>
    <property type="evidence" value="ECO:0007669"/>
    <property type="project" value="UniProtKB-SubCell"/>
</dbReference>
<comment type="similarity">
    <text evidence="2 8">Belongs to the Casparian strip membrane proteins (CASP) family.</text>
</comment>
<evidence type="ECO:0000256" key="4">
    <source>
        <dbReference type="ARBA" id="ARBA00022475"/>
    </source>
</evidence>
<evidence type="ECO:0000256" key="2">
    <source>
        <dbReference type="ARBA" id="ARBA00007651"/>
    </source>
</evidence>
<evidence type="ECO:0000256" key="5">
    <source>
        <dbReference type="ARBA" id="ARBA00022692"/>
    </source>
</evidence>
<comment type="subcellular location">
    <subcellularLocation>
        <location evidence="1 8">Cell membrane</location>
        <topology evidence="1 8">Multi-pass membrane protein</topology>
    </subcellularLocation>
</comment>
<reference evidence="10" key="1">
    <citation type="journal article" date="2019" name="Science">
        <title>Mutation of a bHLH transcription factor allowed almond domestication.</title>
        <authorList>
            <person name="Sanchez-Perez R."/>
            <person name="Pavan S."/>
            <person name="Mazzeo R."/>
            <person name="Moldovan C."/>
            <person name="Aiese Cigliano R."/>
            <person name="Del Cueto J."/>
            <person name="Ricciardi F."/>
            <person name="Lotti C."/>
            <person name="Ricciardi L."/>
            <person name="Dicenta F."/>
            <person name="Lopez-Marques R.L."/>
            <person name="Lindberg Moller B."/>
        </authorList>
    </citation>
    <scope>NUCLEOTIDE SEQUENCE</scope>
</reference>
<evidence type="ECO:0000256" key="1">
    <source>
        <dbReference type="ARBA" id="ARBA00004651"/>
    </source>
</evidence>
<feature type="transmembrane region" description="Helical" evidence="8">
    <location>
        <begin position="95"/>
        <end position="114"/>
    </location>
</feature>
<gene>
    <name evidence="10" type="ORF">Prudu_012432</name>
</gene>
<feature type="transmembrane region" description="Helical" evidence="8">
    <location>
        <begin position="56"/>
        <end position="79"/>
    </location>
</feature>